<feature type="coiled-coil region" evidence="1">
    <location>
        <begin position="3"/>
        <end position="97"/>
    </location>
</feature>
<reference evidence="2 3" key="1">
    <citation type="submission" date="2019-09" db="EMBL/GenBank/DDBJ databases">
        <title>Bird 10,000 Genomes (B10K) Project - Family phase.</title>
        <authorList>
            <person name="Zhang G."/>
        </authorList>
    </citation>
    <scope>NUCLEOTIDE SEQUENCE [LARGE SCALE GENOMIC DNA]</scope>
    <source>
        <strain evidence="2">B10K-DU-001-53</strain>
        <tissue evidence="2">Muscle</tissue>
    </source>
</reference>
<dbReference type="EMBL" id="VXAB01011904">
    <property type="protein sequence ID" value="NXJ14282.1"/>
    <property type="molecule type" value="Genomic_DNA"/>
</dbReference>
<organism evidence="2 3">
    <name type="scientific">Odontophorus gujanensis</name>
    <name type="common">marbled wood quail</name>
    <dbReference type="NCBI Taxonomy" id="886794"/>
    <lineage>
        <taxon>Eukaryota</taxon>
        <taxon>Metazoa</taxon>
        <taxon>Chordata</taxon>
        <taxon>Craniata</taxon>
        <taxon>Vertebrata</taxon>
        <taxon>Euteleostomi</taxon>
        <taxon>Archelosauria</taxon>
        <taxon>Archosauria</taxon>
        <taxon>Dinosauria</taxon>
        <taxon>Saurischia</taxon>
        <taxon>Theropoda</taxon>
        <taxon>Coelurosauria</taxon>
        <taxon>Aves</taxon>
        <taxon>Neognathae</taxon>
        <taxon>Galloanserae</taxon>
        <taxon>Galliformes</taxon>
        <taxon>Odontophoridae</taxon>
        <taxon>Odontophorus</taxon>
    </lineage>
</organism>
<dbReference type="OrthoDB" id="10256467at2759"/>
<evidence type="ECO:0000313" key="3">
    <source>
        <dbReference type="Proteomes" id="UP000522663"/>
    </source>
</evidence>
<feature type="non-terminal residue" evidence="2">
    <location>
        <position position="1"/>
    </location>
</feature>
<dbReference type="InterPro" id="IPR038799">
    <property type="entry name" value="LEKR1"/>
</dbReference>
<feature type="coiled-coil region" evidence="1">
    <location>
        <begin position="214"/>
        <end position="262"/>
    </location>
</feature>
<comment type="caution">
    <text evidence="2">The sequence shown here is derived from an EMBL/GenBank/DDBJ whole genome shotgun (WGS) entry which is preliminary data.</text>
</comment>
<sequence length="313" mass="36824">KELKEKEESLLICQQVCKRLQEEVAEKERREGDLRRRTSQSESELERLKALLTQTEEEVVMLKQERELMLISHQNRTEQLQETLRQKMRNEDNWREKVEMDLAKGEARHKEAILQVKEAARVELDTERQKQQELITKYQRDHEELQKKIPELISSATSSLRMEAETLEKKLQDVQVKLAERDEEKEKEIQSLKGLITELEFQLKMEKDNNESFLGNLRKEIKHKSDELEELTQERTQLIHNLSQVQEQNALLQETVRRECEERYELTAALTQAREQVLQLRKLSGNFPLSPRPLAQGSLTSSAALRADYGHSS</sequence>
<gene>
    <name evidence="2" type="primary">Lekr1</name>
    <name evidence="2" type="ORF">ODOGUJ_R09215</name>
</gene>
<feature type="coiled-coil region" evidence="1">
    <location>
        <begin position="121"/>
        <end position="184"/>
    </location>
</feature>
<name>A0A7K9YW39_9GALL</name>
<keyword evidence="1" id="KW-0175">Coiled coil</keyword>
<dbReference type="PANTHER" id="PTHR34251:SF1">
    <property type="entry name" value="LEUCINE, GLUTAMATE AND LYSINE RICH 1"/>
    <property type="match status" value="1"/>
</dbReference>
<dbReference type="AlphaFoldDB" id="A0A7K9YW39"/>
<dbReference type="PANTHER" id="PTHR34251">
    <property type="entry name" value="LEUCINE-, GLUTAMATE- AND LYSINE-RICH PROTEIN 1"/>
    <property type="match status" value="1"/>
</dbReference>
<evidence type="ECO:0000313" key="2">
    <source>
        <dbReference type="EMBL" id="NXJ14282.1"/>
    </source>
</evidence>
<keyword evidence="3" id="KW-1185">Reference proteome</keyword>
<accession>A0A7K9YW39</accession>
<dbReference type="Proteomes" id="UP000522663">
    <property type="component" value="Unassembled WGS sequence"/>
</dbReference>
<proteinExistence type="predicted"/>
<feature type="non-terminal residue" evidence="2">
    <location>
        <position position="313"/>
    </location>
</feature>
<evidence type="ECO:0000256" key="1">
    <source>
        <dbReference type="SAM" id="Coils"/>
    </source>
</evidence>
<protein>
    <submittedName>
        <fullName evidence="2">LEKR1 protein</fullName>
    </submittedName>
</protein>